<comment type="caution">
    <text evidence="4">Lacks conserved residue(s) required for the propagation of feature annotation.</text>
</comment>
<keyword evidence="6" id="KW-0472">Membrane</keyword>
<keyword evidence="3" id="KW-0325">Glycoprotein</keyword>
<feature type="domain" description="Sema" evidence="7">
    <location>
        <begin position="1"/>
        <end position="136"/>
    </location>
</feature>
<dbReference type="Proteomes" id="UP000095282">
    <property type="component" value="Unplaced"/>
</dbReference>
<dbReference type="GO" id="GO:0005886">
    <property type="term" value="C:plasma membrane"/>
    <property type="evidence" value="ECO:0007669"/>
    <property type="project" value="TreeGrafter"/>
</dbReference>
<keyword evidence="2" id="KW-1015">Disulfide bond</keyword>
<dbReference type="InterPro" id="IPR015943">
    <property type="entry name" value="WD40/YVTN_repeat-like_dom_sf"/>
</dbReference>
<accession>A0A1I7TK80</accession>
<dbReference type="GO" id="GO:0007411">
    <property type="term" value="P:axon guidance"/>
    <property type="evidence" value="ECO:0007669"/>
    <property type="project" value="TreeGrafter"/>
</dbReference>
<keyword evidence="8" id="KW-1185">Reference proteome</keyword>
<name>A0A1I7TK80_9PELO</name>
<feature type="region of interest" description="Disordered" evidence="5">
    <location>
        <begin position="287"/>
        <end position="308"/>
    </location>
</feature>
<evidence type="ECO:0000256" key="6">
    <source>
        <dbReference type="SAM" id="Phobius"/>
    </source>
</evidence>
<dbReference type="Gene3D" id="3.30.1680.10">
    <property type="entry name" value="ligand-binding face of the semaphorins, domain 2"/>
    <property type="match status" value="1"/>
</dbReference>
<organism evidence="8 9">
    <name type="scientific">Caenorhabditis tropicalis</name>
    <dbReference type="NCBI Taxonomy" id="1561998"/>
    <lineage>
        <taxon>Eukaryota</taxon>
        <taxon>Metazoa</taxon>
        <taxon>Ecdysozoa</taxon>
        <taxon>Nematoda</taxon>
        <taxon>Chromadorea</taxon>
        <taxon>Rhabditida</taxon>
        <taxon>Rhabditina</taxon>
        <taxon>Rhabditomorpha</taxon>
        <taxon>Rhabditoidea</taxon>
        <taxon>Rhabditidae</taxon>
        <taxon>Peloderinae</taxon>
        <taxon>Caenorhabditis</taxon>
    </lineage>
</organism>
<dbReference type="PANTHER" id="PTHR11036:SF92">
    <property type="entry name" value="SEMA DOMAIN-CONTAINING PROTEIN"/>
    <property type="match status" value="1"/>
</dbReference>
<dbReference type="InterPro" id="IPR016201">
    <property type="entry name" value="PSI"/>
</dbReference>
<dbReference type="WBParaSite" id="Csp11.Scaffold627.g6724.t1">
    <property type="protein sequence ID" value="Csp11.Scaffold627.g6724.t1"/>
    <property type="gene ID" value="Csp11.Scaffold627.g6724"/>
</dbReference>
<dbReference type="Gene3D" id="2.130.10.10">
    <property type="entry name" value="YVTN repeat-like/Quinoprotein amine dehydrogenase"/>
    <property type="match status" value="1"/>
</dbReference>
<dbReference type="SUPFAM" id="SSF103575">
    <property type="entry name" value="Plexin repeat"/>
    <property type="match status" value="1"/>
</dbReference>
<dbReference type="GO" id="GO:0030215">
    <property type="term" value="F:semaphorin receptor binding"/>
    <property type="evidence" value="ECO:0007669"/>
    <property type="project" value="InterPro"/>
</dbReference>
<dbReference type="Pfam" id="PF01403">
    <property type="entry name" value="Sema"/>
    <property type="match status" value="1"/>
</dbReference>
<dbReference type="GO" id="GO:0030335">
    <property type="term" value="P:positive regulation of cell migration"/>
    <property type="evidence" value="ECO:0007669"/>
    <property type="project" value="TreeGrafter"/>
</dbReference>
<dbReference type="PANTHER" id="PTHR11036">
    <property type="entry name" value="SEMAPHORIN"/>
    <property type="match status" value="1"/>
</dbReference>
<dbReference type="InterPro" id="IPR001627">
    <property type="entry name" value="Semap_dom"/>
</dbReference>
<proteinExistence type="predicted"/>
<evidence type="ECO:0000256" key="4">
    <source>
        <dbReference type="PROSITE-ProRule" id="PRU00352"/>
    </source>
</evidence>
<keyword evidence="6" id="KW-0812">Transmembrane</keyword>
<evidence type="ECO:0000259" key="7">
    <source>
        <dbReference type="PROSITE" id="PS51004"/>
    </source>
</evidence>
<dbReference type="eggNOG" id="KOG3611">
    <property type="taxonomic scope" value="Eukaryota"/>
</dbReference>
<protein>
    <submittedName>
        <fullName evidence="9">Sema domain-containing protein</fullName>
    </submittedName>
</protein>
<dbReference type="SUPFAM" id="SSF101912">
    <property type="entry name" value="Sema domain"/>
    <property type="match status" value="1"/>
</dbReference>
<evidence type="ECO:0000256" key="1">
    <source>
        <dbReference type="ARBA" id="ARBA00022902"/>
    </source>
</evidence>
<sequence>MEHFDPKSSSDSCPRANDVEELSKLRLKPLIKQKISANPIYIFHGKDRFVSVLAQEDTRDLNNNVYDILYIGTNLGNILKIVVPQSESSTNTTGRHAVTLKVLPPNSNIVDMSLISNNGLEELIVVTEQNISKVPTATCHLATNCAECLANGDPHCAWADGVECIDIRTERRKTASQDSGTCDVIGFENHKPVLLAPLKNKENAKVPVCLCETEKKKKPCATEVIQKEIVLAGSSEPWKYITVFAVGVLTGSIFNYCYFYFSRNDKLPRLTDDNSSSSEHNELLLSLGSKNTSSSRSSSSMTRPITTSSSTRLPIDAFTTSSIADEMFSSTLSSANRFNTVSLHSSIRTYC</sequence>
<dbReference type="InterPro" id="IPR036352">
    <property type="entry name" value="Semap_dom_sf"/>
</dbReference>
<feature type="transmembrane region" description="Helical" evidence="6">
    <location>
        <begin position="240"/>
        <end position="261"/>
    </location>
</feature>
<dbReference type="STRING" id="1561998.A0A1I7TK80"/>
<dbReference type="GO" id="GO:0045499">
    <property type="term" value="F:chemorepellent activity"/>
    <property type="evidence" value="ECO:0007669"/>
    <property type="project" value="TreeGrafter"/>
</dbReference>
<evidence type="ECO:0000313" key="8">
    <source>
        <dbReference type="Proteomes" id="UP000095282"/>
    </source>
</evidence>
<keyword evidence="1" id="KW-0524">Neurogenesis</keyword>
<evidence type="ECO:0000313" key="9">
    <source>
        <dbReference type="WBParaSite" id="Csp11.Scaffold627.g6724.t1"/>
    </source>
</evidence>
<evidence type="ECO:0000256" key="2">
    <source>
        <dbReference type="ARBA" id="ARBA00023157"/>
    </source>
</evidence>
<dbReference type="PROSITE" id="PS51004">
    <property type="entry name" value="SEMA"/>
    <property type="match status" value="1"/>
</dbReference>
<evidence type="ECO:0000256" key="5">
    <source>
        <dbReference type="SAM" id="MobiDB-lite"/>
    </source>
</evidence>
<reference evidence="9" key="1">
    <citation type="submission" date="2016-11" db="UniProtKB">
        <authorList>
            <consortium name="WormBaseParasite"/>
        </authorList>
    </citation>
    <scope>IDENTIFICATION</scope>
</reference>
<dbReference type="InterPro" id="IPR027231">
    <property type="entry name" value="Semaphorin"/>
</dbReference>
<dbReference type="AlphaFoldDB" id="A0A1I7TK80"/>
<dbReference type="SMART" id="SM00423">
    <property type="entry name" value="PSI"/>
    <property type="match status" value="1"/>
</dbReference>
<dbReference type="GO" id="GO:0071526">
    <property type="term" value="P:semaphorin-plexin signaling pathway"/>
    <property type="evidence" value="ECO:0007669"/>
    <property type="project" value="TreeGrafter"/>
</dbReference>
<keyword evidence="6" id="KW-1133">Transmembrane helix</keyword>
<evidence type="ECO:0000256" key="3">
    <source>
        <dbReference type="ARBA" id="ARBA00023180"/>
    </source>
</evidence>